<evidence type="ECO:0008006" key="2">
    <source>
        <dbReference type="Google" id="ProtNLM"/>
    </source>
</evidence>
<gene>
    <name evidence="1" type="ORF">POPTR_T138000</name>
</gene>
<organism evidence="1">
    <name type="scientific">Populus trichocarpa</name>
    <name type="common">Western balsam poplar</name>
    <name type="synonym">Populus balsamifera subsp. trichocarpa</name>
    <dbReference type="NCBI Taxonomy" id="3694"/>
    <lineage>
        <taxon>Eukaryota</taxon>
        <taxon>Viridiplantae</taxon>
        <taxon>Streptophyta</taxon>
        <taxon>Embryophyta</taxon>
        <taxon>Tracheophyta</taxon>
        <taxon>Spermatophyta</taxon>
        <taxon>Magnoliopsida</taxon>
        <taxon>eudicotyledons</taxon>
        <taxon>Gunneridae</taxon>
        <taxon>Pentapetalae</taxon>
        <taxon>rosids</taxon>
        <taxon>fabids</taxon>
        <taxon>Malpighiales</taxon>
        <taxon>Salicaceae</taxon>
        <taxon>Saliceae</taxon>
        <taxon>Populus</taxon>
    </lineage>
</organism>
<proteinExistence type="predicted"/>
<accession>A0A2K1R5F6</accession>
<evidence type="ECO:0000313" key="1">
    <source>
        <dbReference type="EMBL" id="PNS22517.1"/>
    </source>
</evidence>
<dbReference type="InParanoid" id="A0A2K1R5F6"/>
<name>A0A2K1R5F6_POPTR</name>
<reference evidence="1" key="1">
    <citation type="journal article" date="2006" name="Science">
        <title>The genome of black cottonwood, Populus trichocarpa (Torr. &amp; Gray).</title>
        <authorList>
            <person name="Tuskan G.A."/>
            <person name="Difazio S."/>
            <person name="Jansson S."/>
            <person name="Bohlmann J."/>
            <person name="Grigoriev I."/>
            <person name="Hellsten U."/>
            <person name="Putnam N."/>
            <person name="Ralph S."/>
            <person name="Rombauts S."/>
            <person name="Salamov A."/>
            <person name="Schein J."/>
            <person name="Sterck L."/>
            <person name="Aerts A."/>
            <person name="Bhalerao R.R."/>
            <person name="Bhalerao R.P."/>
            <person name="Blaudez D."/>
            <person name="Boerjan W."/>
            <person name="Brun A."/>
            <person name="Brunner A."/>
            <person name="Busov V."/>
            <person name="Campbell M."/>
            <person name="Carlson J."/>
            <person name="Chalot M."/>
            <person name="Chapman J."/>
            <person name="Chen G.L."/>
            <person name="Cooper D."/>
            <person name="Coutinho P.M."/>
            <person name="Couturier J."/>
            <person name="Covert S."/>
            <person name="Cronk Q."/>
            <person name="Cunningham R."/>
            <person name="Davis J."/>
            <person name="Degroeve S."/>
            <person name="Dejardin A."/>
            <person name="Depamphilis C."/>
            <person name="Detter J."/>
            <person name="Dirks B."/>
            <person name="Dubchak I."/>
            <person name="Duplessis S."/>
            <person name="Ehlting J."/>
            <person name="Ellis B."/>
            <person name="Gendler K."/>
            <person name="Goodstein D."/>
            <person name="Gribskov M."/>
            <person name="Grimwood J."/>
            <person name="Groover A."/>
            <person name="Gunter L."/>
            <person name="Hamberger B."/>
            <person name="Heinze B."/>
            <person name="Helariutta Y."/>
            <person name="Henrissat B."/>
            <person name="Holligan D."/>
            <person name="Holt R."/>
            <person name="Huang W."/>
            <person name="Islam-Faridi N."/>
            <person name="Jones S."/>
            <person name="Jones-Rhoades M."/>
            <person name="Jorgensen R."/>
            <person name="Joshi C."/>
            <person name="Kangasjarvi J."/>
            <person name="Karlsson J."/>
            <person name="Kelleher C."/>
            <person name="Kirkpatrick R."/>
            <person name="Kirst M."/>
            <person name="Kohler A."/>
            <person name="Kalluri U."/>
            <person name="Larimer F."/>
            <person name="Leebens-Mack J."/>
            <person name="Leple J.C."/>
            <person name="Locascio P."/>
            <person name="Lou Y."/>
            <person name="Lucas S."/>
            <person name="Martin F."/>
            <person name="Montanini B."/>
            <person name="Napoli C."/>
            <person name="Nelson D.R."/>
            <person name="Nelson C."/>
            <person name="Nieminen K."/>
            <person name="Nilsson O."/>
            <person name="Pereda V."/>
            <person name="Peter G."/>
            <person name="Philippe R."/>
            <person name="Pilate G."/>
            <person name="Poliakov A."/>
            <person name="Razumovskaya J."/>
            <person name="Richardson P."/>
            <person name="Rinaldi C."/>
            <person name="Ritland K."/>
            <person name="Rouze P."/>
            <person name="Ryaboy D."/>
            <person name="Schmutz J."/>
            <person name="Schrader J."/>
            <person name="Segerman B."/>
            <person name="Shin H."/>
            <person name="Siddiqui A."/>
            <person name="Sterky F."/>
            <person name="Terry A."/>
            <person name="Tsai C.J."/>
            <person name="Uberbacher E."/>
            <person name="Unneberg P."/>
            <person name="Vahala J."/>
            <person name="Wall K."/>
            <person name="Wessler S."/>
            <person name="Yang G."/>
            <person name="Yin T."/>
            <person name="Douglas C."/>
            <person name="Marra M."/>
            <person name="Sandberg G."/>
            <person name="Van de Peer Y."/>
            <person name="Rokhsar D."/>
        </authorList>
    </citation>
    <scope>NUCLEOTIDE SEQUENCE [LARGE SCALE GENOMIC DNA]</scope>
    <source>
        <strain evidence="1">Nisqually-1</strain>
    </source>
</reference>
<dbReference type="EMBL" id="KZ623491">
    <property type="protein sequence ID" value="PNS22517.1"/>
    <property type="molecule type" value="Genomic_DNA"/>
</dbReference>
<protein>
    <recommendedName>
        <fullName evidence="2">Aminotransferase-like plant mobile domain-containing protein</fullName>
    </recommendedName>
</protein>
<reference evidence="1" key="2">
    <citation type="submission" date="2017-07" db="EMBL/GenBank/DDBJ databases">
        <title>WGS assembly of Populus trichocarpa.</title>
        <authorList>
            <person name="Tuskan G."/>
            <person name="Difazio S."/>
            <person name="Jansson S."/>
            <person name="Bohlmann J."/>
            <person name="Grigoriev I."/>
            <person name="Hellsten U."/>
            <person name="Putnam N."/>
            <person name="Ralph S."/>
            <person name="Rombauts S."/>
            <person name="Salamov A."/>
            <person name="Schein J."/>
            <person name="Sterck L."/>
            <person name="Aerts A."/>
            <person name="Bhalerao R."/>
            <person name="Bhalerao R."/>
            <person name="Blaudez D."/>
            <person name="Boerjan W."/>
            <person name="Brun A."/>
            <person name="Brunner A."/>
            <person name="Busov V."/>
            <person name="Campbell M."/>
            <person name="Carlson J."/>
            <person name="Chalot M."/>
            <person name="Chapman J."/>
            <person name="Chen G."/>
            <person name="Cooper D."/>
            <person name="Coutinho P."/>
            <person name="Couturier J."/>
            <person name="Covert S."/>
            <person name="Cronk Q."/>
            <person name="Cunningham R."/>
            <person name="Davis J."/>
            <person name="Degroeve S."/>
            <person name="Dejardin A."/>
            <person name="Depamphilis C."/>
            <person name="Detter J."/>
            <person name="Dirks B."/>
            <person name="Dubchak I."/>
            <person name="Duplessis S."/>
            <person name="Ehlting J."/>
            <person name="Ellis B."/>
            <person name="Gendler K."/>
            <person name="Goodstein D."/>
            <person name="Gribskov M."/>
            <person name="Grimwood J."/>
            <person name="Groover A."/>
            <person name="Gunter L."/>
            <person name="Hamberger B."/>
            <person name="Heinze B."/>
            <person name="Helariutta Y."/>
            <person name="Henrissat B."/>
            <person name="Holligan D."/>
            <person name="Holt R."/>
            <person name="Huang W."/>
            <person name="Islam-Faridi N."/>
            <person name="Jones S."/>
            <person name="Jones-Rhoades M."/>
            <person name="Jorgensen R."/>
            <person name="Joshi C."/>
            <person name="Kangasjarvi J."/>
            <person name="Karlsson J."/>
            <person name="Kelleher C."/>
            <person name="Kirkpatrick R."/>
            <person name="Kirst M."/>
            <person name="Kohler A."/>
            <person name="Kalluri U."/>
            <person name="Larimer F."/>
            <person name="Leebens-Mack J."/>
            <person name="Leple J."/>
            <person name="Locascio P."/>
            <person name="Lou Y."/>
            <person name="Lucas S."/>
            <person name="Martin F."/>
            <person name="Montanini B."/>
            <person name="Napoli C."/>
            <person name="Nelson D."/>
            <person name="Nelson C."/>
            <person name="Nieminen K."/>
            <person name="Nilsson O."/>
            <person name="Pereda V."/>
            <person name="Peter G."/>
            <person name="Philippe R."/>
            <person name="Pilate G."/>
            <person name="Poliakov A."/>
            <person name="Razumovskaya J."/>
            <person name="Richardson P."/>
            <person name="Rinaldi C."/>
            <person name="Ritland K."/>
            <person name="Rouze P."/>
            <person name="Ryaboy D."/>
            <person name="Schmutz J."/>
            <person name="Schrader J."/>
            <person name="Segerman B."/>
            <person name="Shin H."/>
            <person name="Siddiqui A."/>
            <person name="Sterky F."/>
            <person name="Terry A."/>
            <person name="Tsai C."/>
            <person name="Uberbacher E."/>
            <person name="Unneberg P."/>
            <person name="Vahala J."/>
            <person name="Wall K."/>
            <person name="Wessler S."/>
            <person name="Yang G."/>
            <person name="Yin T."/>
            <person name="Douglas C."/>
            <person name="Marra M."/>
            <person name="Sandberg G."/>
            <person name="Van De Peer Y."/>
            <person name="Rokhsar D."/>
        </authorList>
    </citation>
    <scope>NUCLEOTIDE SEQUENCE</scope>
    <source>
        <strain evidence="1">Nisqually-1</strain>
    </source>
</reference>
<sequence length="148" mass="17767">MWQVDLKQHILPDIDTSDQLHSINCSGRHADYTWMTHHLQYILMWDAYRNLIFREVHPIISKEKCMGWYLSITRQIIIPKSTQVPPREKMEYEPHACQIQNIVGKLLHDNRCAMPNLHDLDDDDGLTRYMHLLNLRYVVLHLTCYERR</sequence>
<dbReference type="AlphaFoldDB" id="A0A2K1R5F6"/>